<comment type="caution">
    <text evidence="2">The sequence shown here is derived from an EMBL/GenBank/DDBJ whole genome shotgun (WGS) entry which is preliminary data.</text>
</comment>
<accession>A0A0G1XPY0</accession>
<dbReference type="EMBL" id="LCRI01000008">
    <property type="protein sequence ID" value="KKW32996.1"/>
    <property type="molecule type" value="Genomic_DNA"/>
</dbReference>
<proteinExistence type="predicted"/>
<name>A0A0G1XPY0_9BACT</name>
<reference evidence="2 3" key="1">
    <citation type="journal article" date="2015" name="Nature">
        <title>rRNA introns, odd ribosomes, and small enigmatic genomes across a large radiation of phyla.</title>
        <authorList>
            <person name="Brown C.T."/>
            <person name="Hug L.A."/>
            <person name="Thomas B.C."/>
            <person name="Sharon I."/>
            <person name="Castelle C.J."/>
            <person name="Singh A."/>
            <person name="Wilkins M.J."/>
            <person name="Williams K.H."/>
            <person name="Banfield J.F."/>
        </authorList>
    </citation>
    <scope>NUCLEOTIDE SEQUENCE [LARGE SCALE GENOMIC DNA]</scope>
</reference>
<evidence type="ECO:0000313" key="3">
    <source>
        <dbReference type="Proteomes" id="UP000034711"/>
    </source>
</evidence>
<evidence type="ECO:0000313" key="2">
    <source>
        <dbReference type="EMBL" id="KKW32996.1"/>
    </source>
</evidence>
<feature type="compositionally biased region" description="Basic and acidic residues" evidence="1">
    <location>
        <begin position="187"/>
        <end position="199"/>
    </location>
</feature>
<feature type="compositionally biased region" description="Low complexity" evidence="1">
    <location>
        <begin position="67"/>
        <end position="80"/>
    </location>
</feature>
<dbReference type="Proteomes" id="UP000034711">
    <property type="component" value="Unassembled WGS sequence"/>
</dbReference>
<organism evidence="2 3">
    <name type="scientific">Candidatus Uhrbacteria bacterium GW2011_GWA2_53_10</name>
    <dbReference type="NCBI Taxonomy" id="1618980"/>
    <lineage>
        <taxon>Bacteria</taxon>
        <taxon>Candidatus Uhriibacteriota</taxon>
    </lineage>
</organism>
<evidence type="ECO:0000256" key="1">
    <source>
        <dbReference type="SAM" id="MobiDB-lite"/>
    </source>
</evidence>
<feature type="region of interest" description="Disordered" evidence="1">
    <location>
        <begin position="166"/>
        <end position="225"/>
    </location>
</feature>
<feature type="region of interest" description="Disordered" evidence="1">
    <location>
        <begin position="1"/>
        <end position="106"/>
    </location>
</feature>
<dbReference type="AlphaFoldDB" id="A0A0G1XPY0"/>
<feature type="compositionally biased region" description="Basic and acidic residues" evidence="1">
    <location>
        <begin position="43"/>
        <end position="57"/>
    </location>
</feature>
<protein>
    <submittedName>
        <fullName evidence="2">Uncharacterized protein</fullName>
    </submittedName>
</protein>
<feature type="compositionally biased region" description="Low complexity" evidence="1">
    <location>
        <begin position="206"/>
        <end position="218"/>
    </location>
</feature>
<gene>
    <name evidence="2" type="ORF">UY77_C0008G0013</name>
</gene>
<sequence length="225" mass="24177">MGYADGNSLNSMSETGREYPPPEPVRGEGRVETAPPPPEAPSEESHSPALEEARAREAASQPRIEQARQAAQERAQTAESSEGEPPLRERTQQAPRTRSQRVKGWLGRRWRDVTRGAKVSTVSGLKAGLIGVPSLWHLLWDGLDSLIGKIEKWGHDQLPGFLKKKLDEPHPDWPELAAKGGHKKESKKKEKEDHGDHGAAHGGGAAHPPAGGDAHPPAGGHGGGH</sequence>